<sequence length="96" mass="9995">MGMELLSATASSGVSGAREIATSQNVHITPPIRFPIEEAVEQKAEVESACSFWAKRTSGSEIGANDDVEVVLIGVVAQGADSGSTGERSCIEQTIK</sequence>
<dbReference type="EMBL" id="JABDTM020014639">
    <property type="protein sequence ID" value="KAH0819419.1"/>
    <property type="molecule type" value="Genomic_DNA"/>
</dbReference>
<evidence type="ECO:0000313" key="1">
    <source>
        <dbReference type="EMBL" id="KAH0819419.1"/>
    </source>
</evidence>
<keyword evidence="2" id="KW-1185">Reference proteome</keyword>
<reference evidence="1" key="1">
    <citation type="journal article" date="2020" name="J Insects Food Feed">
        <title>The yellow mealworm (Tenebrio molitor) genome: a resource for the emerging insects as food and feed industry.</title>
        <authorList>
            <person name="Eriksson T."/>
            <person name="Andere A."/>
            <person name="Kelstrup H."/>
            <person name="Emery V."/>
            <person name="Picard C."/>
        </authorList>
    </citation>
    <scope>NUCLEOTIDE SEQUENCE</scope>
    <source>
        <strain evidence="1">Stoneville</strain>
        <tissue evidence="1">Whole head</tissue>
    </source>
</reference>
<organism evidence="1 2">
    <name type="scientific">Tenebrio molitor</name>
    <name type="common">Yellow mealworm beetle</name>
    <dbReference type="NCBI Taxonomy" id="7067"/>
    <lineage>
        <taxon>Eukaryota</taxon>
        <taxon>Metazoa</taxon>
        <taxon>Ecdysozoa</taxon>
        <taxon>Arthropoda</taxon>
        <taxon>Hexapoda</taxon>
        <taxon>Insecta</taxon>
        <taxon>Pterygota</taxon>
        <taxon>Neoptera</taxon>
        <taxon>Endopterygota</taxon>
        <taxon>Coleoptera</taxon>
        <taxon>Polyphaga</taxon>
        <taxon>Cucujiformia</taxon>
        <taxon>Tenebrionidae</taxon>
        <taxon>Tenebrio</taxon>
    </lineage>
</organism>
<dbReference type="AlphaFoldDB" id="A0A8J6HRB9"/>
<dbReference type="Proteomes" id="UP000719412">
    <property type="component" value="Unassembled WGS sequence"/>
</dbReference>
<gene>
    <name evidence="1" type="ORF">GEV33_003372</name>
</gene>
<accession>A0A8J6HRB9</accession>
<comment type="caution">
    <text evidence="1">The sequence shown here is derived from an EMBL/GenBank/DDBJ whole genome shotgun (WGS) entry which is preliminary data.</text>
</comment>
<reference evidence="1" key="2">
    <citation type="submission" date="2021-08" db="EMBL/GenBank/DDBJ databases">
        <authorList>
            <person name="Eriksson T."/>
        </authorList>
    </citation>
    <scope>NUCLEOTIDE SEQUENCE</scope>
    <source>
        <strain evidence="1">Stoneville</strain>
        <tissue evidence="1">Whole head</tissue>
    </source>
</reference>
<evidence type="ECO:0000313" key="2">
    <source>
        <dbReference type="Proteomes" id="UP000719412"/>
    </source>
</evidence>
<name>A0A8J6HRB9_TENMO</name>
<protein>
    <submittedName>
        <fullName evidence="1">Uncharacterized protein</fullName>
    </submittedName>
</protein>
<proteinExistence type="predicted"/>